<dbReference type="EMBL" id="CP060490">
    <property type="protein sequence ID" value="QNL43567.1"/>
    <property type="molecule type" value="Genomic_DNA"/>
</dbReference>
<dbReference type="PANTHER" id="PTHR22789:SF0">
    <property type="entry name" value="3-OXO-TETRONATE 4-PHOSPHATE DECARBOXYLASE-RELATED"/>
    <property type="match status" value="1"/>
</dbReference>
<dbReference type="RefSeq" id="WP_187332158.1">
    <property type="nucleotide sequence ID" value="NZ_CP060490.1"/>
</dbReference>
<accession>A0A7G9B1Y6</accession>
<dbReference type="Gene3D" id="3.40.225.10">
    <property type="entry name" value="Class II aldolase/adducin N-terminal domain"/>
    <property type="match status" value="1"/>
</dbReference>
<dbReference type="PANTHER" id="PTHR22789">
    <property type="entry name" value="FUCULOSE PHOSPHATE ALDOLASE"/>
    <property type="match status" value="1"/>
</dbReference>
<sequence>MNYKAHLVESGKRMLHKGLTVETWGNISVRDPETGLVYLTPSAMPYDTLTDEDIVVMRLDGTVAEGRRKPTIEVGMHLGILNARPEVNAVIHTHPLYSQVFACLHQPIPPIIDEAAQALGGTVYPTQYALPGSEELARNVVAALGDAGTACLIANHGAVCVGKDMDQAFKVCTVLEMTAQIYQMSLAVGTPHVISDAQVAYMKDFVEHHYGQDKA</sequence>
<dbReference type="GO" id="GO:0046872">
    <property type="term" value="F:metal ion binding"/>
    <property type="evidence" value="ECO:0007669"/>
    <property type="project" value="UniProtKB-KW"/>
</dbReference>
<keyword evidence="1" id="KW-0479">Metal-binding</keyword>
<evidence type="ECO:0000259" key="3">
    <source>
        <dbReference type="SMART" id="SM01007"/>
    </source>
</evidence>
<dbReference type="GO" id="GO:0019323">
    <property type="term" value="P:pentose catabolic process"/>
    <property type="evidence" value="ECO:0007669"/>
    <property type="project" value="TreeGrafter"/>
</dbReference>
<dbReference type="InterPro" id="IPR001303">
    <property type="entry name" value="Aldolase_II/adducin_N"/>
</dbReference>
<name>A0A7G9B1Y6_9FIRM</name>
<reference evidence="4 5" key="1">
    <citation type="submission" date="2020-08" db="EMBL/GenBank/DDBJ databases">
        <authorList>
            <person name="Liu C."/>
            <person name="Sun Q."/>
        </authorList>
    </citation>
    <scope>NUCLEOTIDE SEQUENCE [LARGE SCALE GENOMIC DNA]</scope>
    <source>
        <strain evidence="4 5">NSJ-62</strain>
    </source>
</reference>
<dbReference type="GO" id="GO:0005829">
    <property type="term" value="C:cytosol"/>
    <property type="evidence" value="ECO:0007669"/>
    <property type="project" value="TreeGrafter"/>
</dbReference>
<dbReference type="Proteomes" id="UP000515960">
    <property type="component" value="Chromosome"/>
</dbReference>
<gene>
    <name evidence="4" type="ORF">H8790_08745</name>
</gene>
<dbReference type="InterPro" id="IPR036409">
    <property type="entry name" value="Aldolase_II/adducin_N_sf"/>
</dbReference>
<keyword evidence="5" id="KW-1185">Reference proteome</keyword>
<proteinExistence type="predicted"/>
<evidence type="ECO:0000313" key="4">
    <source>
        <dbReference type="EMBL" id="QNL43567.1"/>
    </source>
</evidence>
<dbReference type="KEGG" id="ohi:H8790_08745"/>
<dbReference type="SUPFAM" id="SSF53639">
    <property type="entry name" value="AraD/HMP-PK domain-like"/>
    <property type="match status" value="1"/>
</dbReference>
<evidence type="ECO:0000313" key="5">
    <source>
        <dbReference type="Proteomes" id="UP000515960"/>
    </source>
</evidence>
<keyword evidence="2" id="KW-0456">Lyase</keyword>
<dbReference type="AlphaFoldDB" id="A0A7G9B1Y6"/>
<dbReference type="Pfam" id="PF00596">
    <property type="entry name" value="Aldolase_II"/>
    <property type="match status" value="1"/>
</dbReference>
<evidence type="ECO:0000256" key="2">
    <source>
        <dbReference type="ARBA" id="ARBA00023239"/>
    </source>
</evidence>
<dbReference type="GO" id="GO:0016832">
    <property type="term" value="F:aldehyde-lyase activity"/>
    <property type="evidence" value="ECO:0007669"/>
    <property type="project" value="TreeGrafter"/>
</dbReference>
<dbReference type="InterPro" id="IPR050197">
    <property type="entry name" value="Aldolase_class_II_sugar_metab"/>
</dbReference>
<dbReference type="SMART" id="SM01007">
    <property type="entry name" value="Aldolase_II"/>
    <property type="match status" value="1"/>
</dbReference>
<organism evidence="4 5">
    <name type="scientific">Oscillibacter hominis</name>
    <dbReference type="NCBI Taxonomy" id="2763056"/>
    <lineage>
        <taxon>Bacteria</taxon>
        <taxon>Bacillati</taxon>
        <taxon>Bacillota</taxon>
        <taxon>Clostridia</taxon>
        <taxon>Eubacteriales</taxon>
        <taxon>Oscillospiraceae</taxon>
        <taxon>Oscillibacter</taxon>
    </lineage>
</organism>
<evidence type="ECO:0000256" key="1">
    <source>
        <dbReference type="ARBA" id="ARBA00022723"/>
    </source>
</evidence>
<protein>
    <submittedName>
        <fullName evidence="4">Class II aldolase/adducin family protein</fullName>
    </submittedName>
</protein>
<feature type="domain" description="Class II aldolase/adducin N-terminal" evidence="3">
    <location>
        <begin position="5"/>
        <end position="183"/>
    </location>
</feature>